<dbReference type="Ensembl" id="ENSLACT00000009010.1">
    <property type="protein sequence ID" value="ENSLACP00000008941.1"/>
    <property type="gene ID" value="ENSLACG00000007896.1"/>
</dbReference>
<evidence type="ECO:0000313" key="3">
    <source>
        <dbReference type="Proteomes" id="UP000008672"/>
    </source>
</evidence>
<dbReference type="HOGENOM" id="CLU_000680_2_0_1"/>
<name>H3AH20_LATCH</name>
<dbReference type="Proteomes" id="UP000008672">
    <property type="component" value="Unassembled WGS sequence"/>
</dbReference>
<feature type="coiled-coil region" evidence="1">
    <location>
        <begin position="247"/>
        <end position="274"/>
    </location>
</feature>
<evidence type="ECO:0008006" key="4">
    <source>
        <dbReference type="Google" id="ProtNLM"/>
    </source>
</evidence>
<accession>H3AH20</accession>
<organism evidence="2 3">
    <name type="scientific">Latimeria chalumnae</name>
    <name type="common">Coelacanth</name>
    <dbReference type="NCBI Taxonomy" id="7897"/>
    <lineage>
        <taxon>Eukaryota</taxon>
        <taxon>Metazoa</taxon>
        <taxon>Chordata</taxon>
        <taxon>Craniata</taxon>
        <taxon>Vertebrata</taxon>
        <taxon>Euteleostomi</taxon>
        <taxon>Coelacanthiformes</taxon>
        <taxon>Coelacanthidae</taxon>
        <taxon>Latimeria</taxon>
    </lineage>
</organism>
<dbReference type="Gene3D" id="3.60.10.10">
    <property type="entry name" value="Endonuclease/exonuclease/phosphatase"/>
    <property type="match status" value="1"/>
</dbReference>
<reference evidence="3" key="1">
    <citation type="submission" date="2011-08" db="EMBL/GenBank/DDBJ databases">
        <title>The draft genome of Latimeria chalumnae.</title>
        <authorList>
            <person name="Di Palma F."/>
            <person name="Alfoldi J."/>
            <person name="Johnson J."/>
            <person name="Berlin A."/>
            <person name="Gnerre S."/>
            <person name="Jaffe D."/>
            <person name="MacCallum I."/>
            <person name="Young S."/>
            <person name="Walker B.J."/>
            <person name="Lander E."/>
            <person name="Lindblad-Toh K."/>
        </authorList>
    </citation>
    <scope>NUCLEOTIDE SEQUENCE [LARGE SCALE GENOMIC DNA]</scope>
    <source>
        <strain evidence="3">Wild caught</strain>
    </source>
</reference>
<protein>
    <recommendedName>
        <fullName evidence="4">Endonuclease/exonuclease/phosphatase domain-containing protein</fullName>
    </recommendedName>
</protein>
<reference evidence="2" key="3">
    <citation type="submission" date="2025-09" db="UniProtKB">
        <authorList>
            <consortium name="Ensembl"/>
        </authorList>
    </citation>
    <scope>IDENTIFICATION</scope>
</reference>
<keyword evidence="3" id="KW-1185">Reference proteome</keyword>
<dbReference type="SUPFAM" id="SSF56219">
    <property type="entry name" value="DNase I-like"/>
    <property type="match status" value="1"/>
</dbReference>
<proteinExistence type="predicted"/>
<dbReference type="OMA" id="RWRINAS"/>
<dbReference type="EMBL" id="AFYH01070769">
    <property type="status" value="NOT_ANNOTATED_CDS"/>
    <property type="molecule type" value="Genomic_DNA"/>
</dbReference>
<reference evidence="2" key="2">
    <citation type="submission" date="2025-08" db="UniProtKB">
        <authorList>
            <consortium name="Ensembl"/>
        </authorList>
    </citation>
    <scope>IDENTIFICATION</scope>
</reference>
<dbReference type="GeneTree" id="ENSGT01030000236782"/>
<dbReference type="AlphaFoldDB" id="H3AH20"/>
<evidence type="ECO:0000313" key="2">
    <source>
        <dbReference type="Ensembl" id="ENSLACP00000008941.1"/>
    </source>
</evidence>
<evidence type="ECO:0000256" key="1">
    <source>
        <dbReference type="SAM" id="Coils"/>
    </source>
</evidence>
<dbReference type="InterPro" id="IPR036691">
    <property type="entry name" value="Endo/exonu/phosph_ase_sf"/>
</dbReference>
<dbReference type="STRING" id="7897.ENSLACP00000008941"/>
<keyword evidence="1" id="KW-0175">Coiled coil</keyword>
<sequence>KQKKILTSLRAQHCDLAFLQETHLVAQEAVKLRQSWVGSFNSKSRGTAILLCKNLPILIISDYADLEGRYNIIEVKLDGHHMLLVCVYAPNKNDPEFFGRLAGKIREFGDLPMVLGGGDFNEVMDPITDQSKFRHGPVPGARRALQGMLFPNSSLESISDASIGLRLLNDHAPVSLTWAFSNNLANSKRWRINASLLSDKHFAASLHMELKDFLIHNTLSASSKHVLWESLKAFARGCLILLASYLKKIRTAKRTKLEEEILELEKEIMTHQKDHSIPTLSKKIFKLNLLLTQQVEYALFHTHQSF</sequence>
<dbReference type="InParanoid" id="H3AH20"/>